<evidence type="ECO:0000313" key="3">
    <source>
        <dbReference type="Proteomes" id="UP000198641"/>
    </source>
</evidence>
<sequence length="126" mass="14663">MIKEMDELLQHWADQHRRRGGRQSSPLGQVAEWGGIPPRGTGPKGSRDPLGLGEMDDAAWQVECALKRLGDRHQVMAHEHYRHHGYNDQKAQRLGMARQTYYDALDRLHKLLKAELREVYRRRRSA</sequence>
<dbReference type="OrthoDB" id="7028331at2"/>
<reference evidence="2 3" key="1">
    <citation type="submission" date="2016-10" db="EMBL/GenBank/DDBJ databases">
        <authorList>
            <person name="de Groot N.N."/>
        </authorList>
    </citation>
    <scope>NUCLEOTIDE SEQUENCE [LARGE SCALE GENOMIC DNA]</scope>
    <source>
        <strain evidence="2 3">BH539</strain>
    </source>
</reference>
<protein>
    <submittedName>
        <fullName evidence="2">Uncharacterized protein</fullName>
    </submittedName>
</protein>
<dbReference type="EMBL" id="FNCI01000001">
    <property type="protein sequence ID" value="SDF69367.1"/>
    <property type="molecule type" value="Genomic_DNA"/>
</dbReference>
<evidence type="ECO:0000256" key="1">
    <source>
        <dbReference type="SAM" id="MobiDB-lite"/>
    </source>
</evidence>
<feature type="region of interest" description="Disordered" evidence="1">
    <location>
        <begin position="15"/>
        <end position="53"/>
    </location>
</feature>
<keyword evidence="3" id="KW-1185">Reference proteome</keyword>
<dbReference type="Proteomes" id="UP000198641">
    <property type="component" value="Unassembled WGS sequence"/>
</dbReference>
<gene>
    <name evidence="2" type="ORF">SAMN05216571_101244</name>
</gene>
<organism evidence="2 3">
    <name type="scientific">Onishia taeanensis</name>
    <dbReference type="NCBI Taxonomy" id="284577"/>
    <lineage>
        <taxon>Bacteria</taxon>
        <taxon>Pseudomonadati</taxon>
        <taxon>Pseudomonadota</taxon>
        <taxon>Gammaproteobacteria</taxon>
        <taxon>Oceanospirillales</taxon>
        <taxon>Halomonadaceae</taxon>
        <taxon>Onishia</taxon>
    </lineage>
</organism>
<name>A0A1G7N650_9GAMM</name>
<evidence type="ECO:0000313" key="2">
    <source>
        <dbReference type="EMBL" id="SDF69367.1"/>
    </source>
</evidence>
<proteinExistence type="predicted"/>
<accession>A0A1G7N650</accession>
<dbReference type="RefSeq" id="WP_092522270.1">
    <property type="nucleotide sequence ID" value="NZ_FNCI01000001.1"/>
</dbReference>
<dbReference type="AlphaFoldDB" id="A0A1G7N650"/>